<dbReference type="Proteomes" id="UP000216189">
    <property type="component" value="Unassembled WGS sequence"/>
</dbReference>
<comment type="caution">
    <text evidence="2">The sequence shown here is derived from an EMBL/GenBank/DDBJ whole genome shotgun (WGS) entry which is preliminary data.</text>
</comment>
<protein>
    <recommendedName>
        <fullName evidence="4">TonB C-terminal domain-containing protein</fullName>
    </recommendedName>
</protein>
<reference evidence="2 3" key="1">
    <citation type="submission" date="2017-08" db="EMBL/GenBank/DDBJ databases">
        <title>Comparative genomics of non-oral Prevotella species.</title>
        <authorList>
            <person name="Accetto T."/>
            <person name="Nograsek B."/>
            <person name="Avgustin G."/>
        </authorList>
    </citation>
    <scope>NUCLEOTIDE SEQUENCE [LARGE SCALE GENOMIC DNA]</scope>
    <source>
        <strain evidence="2 3">TC1-1</strain>
    </source>
</reference>
<evidence type="ECO:0008006" key="4">
    <source>
        <dbReference type="Google" id="ProtNLM"/>
    </source>
</evidence>
<name>A0ABX4EKB1_SEGBR</name>
<proteinExistence type="predicted"/>
<keyword evidence="1" id="KW-0732">Signal</keyword>
<evidence type="ECO:0000313" key="3">
    <source>
        <dbReference type="Proteomes" id="UP000216189"/>
    </source>
</evidence>
<evidence type="ECO:0000256" key="1">
    <source>
        <dbReference type="SAM" id="SignalP"/>
    </source>
</evidence>
<organism evidence="2 3">
    <name type="scientific">Segatella bryantii</name>
    <name type="common">Prevotella bryantii</name>
    <dbReference type="NCBI Taxonomy" id="77095"/>
    <lineage>
        <taxon>Bacteria</taxon>
        <taxon>Pseudomonadati</taxon>
        <taxon>Bacteroidota</taxon>
        <taxon>Bacteroidia</taxon>
        <taxon>Bacteroidales</taxon>
        <taxon>Prevotellaceae</taxon>
        <taxon>Segatella</taxon>
    </lineage>
</organism>
<gene>
    <name evidence="2" type="ORF">CIK91_01370</name>
</gene>
<feature type="signal peptide" evidence="1">
    <location>
        <begin position="1"/>
        <end position="19"/>
    </location>
</feature>
<feature type="chain" id="PRO_5046404480" description="TonB C-terminal domain-containing protein" evidence="1">
    <location>
        <begin position="20"/>
        <end position="276"/>
    </location>
</feature>
<dbReference type="RefSeq" id="WP_094448008.1">
    <property type="nucleotide sequence ID" value="NZ_CP091801.1"/>
</dbReference>
<evidence type="ECO:0000313" key="2">
    <source>
        <dbReference type="EMBL" id="OYP56887.1"/>
    </source>
</evidence>
<accession>A0ABX4EKB1</accession>
<dbReference type="EMBL" id="NPJF01000015">
    <property type="protein sequence ID" value="OYP56887.1"/>
    <property type="molecule type" value="Genomic_DNA"/>
</dbReference>
<sequence>MKRVLLFIQYLILAITVNATGQDGDIIYIDGTRWELLGRPICVDSLLYHDLRAVLPSERSILTSNWDGFTAYWSIKQNVLYLDSIRTVHSDSDTKDYMGSCIPAATLFRVFKKHVAGDCIVGSWLTKNIRVAKGKVINYQHIGFERNYEDEQIISIDKGVVTGKKIYHNYVIDGFSFDKVKDNAELRRLFPIHVEQYPELANAKRIVFCINKARVNSQGNLVECEVKVLNPSDNQQLGTEMEGLLKAYHPWKVSFINGEFRAVGIDGWSFPYLLDK</sequence>
<keyword evidence="3" id="KW-1185">Reference proteome</keyword>